<name>A0ABN6VVH2_9BACT</name>
<dbReference type="InterPro" id="IPR009056">
    <property type="entry name" value="Cyt_c-like_dom"/>
</dbReference>
<evidence type="ECO:0000313" key="7">
    <source>
        <dbReference type="Proteomes" id="UP001317705"/>
    </source>
</evidence>
<gene>
    <name evidence="6" type="ORF">GURASL_32730</name>
</gene>
<evidence type="ECO:0000256" key="2">
    <source>
        <dbReference type="ARBA" id="ARBA00022723"/>
    </source>
</evidence>
<proteinExistence type="predicted"/>
<evidence type="ECO:0000313" key="6">
    <source>
        <dbReference type="EMBL" id="BDV44350.1"/>
    </source>
</evidence>
<keyword evidence="1 4" id="KW-0349">Heme</keyword>
<protein>
    <submittedName>
        <fullName evidence="6">Cytochrome c</fullName>
    </submittedName>
</protein>
<evidence type="ECO:0000256" key="3">
    <source>
        <dbReference type="ARBA" id="ARBA00023004"/>
    </source>
</evidence>
<sequence length="297" mass="31700">MADQLGRPGRLCRNHCPDGCRDVFPGGELVARLAVLILGFGFLAGCVTGTPQEGCLGCHPVHYRARGNCVSCHRGNGATSRKNIAHYRFIPAALAGFTLPGSPQVALGKRLAERYGCRRCHRLAGLGNGLATNLDQLGREDPQRLLDAIKQPATAMPDFCFAGTDAAALVNTIMAAATERRGGANEVPVVVHFTPGKGVRENLFVRKCGGCHRALTAREGGLGTGDVAPNLAGLFSRFYPGEFRPAERWNAERLRRWLDNPRVVRPAARMQPVAVTPAEAVVLAELLQVPPSAGDAP</sequence>
<keyword evidence="2 4" id="KW-0479">Metal-binding</keyword>
<evidence type="ECO:0000256" key="4">
    <source>
        <dbReference type="PROSITE-ProRule" id="PRU00433"/>
    </source>
</evidence>
<keyword evidence="7" id="KW-1185">Reference proteome</keyword>
<reference evidence="6 7" key="1">
    <citation type="submission" date="2022-12" db="EMBL/GenBank/DDBJ databases">
        <title>Polyphasic characterization of Geotalea uranireducens NIT-SL11 newly isolated from a complex of sewage sludge and microbially reduced graphene oxide.</title>
        <authorList>
            <person name="Xie L."/>
            <person name="Yoshida N."/>
            <person name="Meng L."/>
        </authorList>
    </citation>
    <scope>NUCLEOTIDE SEQUENCE [LARGE SCALE GENOMIC DNA]</scope>
    <source>
        <strain evidence="6 7">NIT-SL11</strain>
    </source>
</reference>
<dbReference type="PROSITE" id="PS51007">
    <property type="entry name" value="CYTC"/>
    <property type="match status" value="1"/>
</dbReference>
<evidence type="ECO:0000256" key="1">
    <source>
        <dbReference type="ARBA" id="ARBA00022617"/>
    </source>
</evidence>
<organism evidence="6 7">
    <name type="scientific">Geotalea uraniireducens</name>
    <dbReference type="NCBI Taxonomy" id="351604"/>
    <lineage>
        <taxon>Bacteria</taxon>
        <taxon>Pseudomonadati</taxon>
        <taxon>Thermodesulfobacteriota</taxon>
        <taxon>Desulfuromonadia</taxon>
        <taxon>Geobacterales</taxon>
        <taxon>Geobacteraceae</taxon>
        <taxon>Geotalea</taxon>
    </lineage>
</organism>
<dbReference type="EMBL" id="AP027151">
    <property type="protein sequence ID" value="BDV44350.1"/>
    <property type="molecule type" value="Genomic_DNA"/>
</dbReference>
<feature type="domain" description="Cytochrome c" evidence="5">
    <location>
        <begin position="195"/>
        <end position="291"/>
    </location>
</feature>
<dbReference type="SUPFAM" id="SSF46626">
    <property type="entry name" value="Cytochrome c"/>
    <property type="match status" value="2"/>
</dbReference>
<dbReference type="InterPro" id="IPR036280">
    <property type="entry name" value="Multihaem_cyt_sf"/>
</dbReference>
<dbReference type="InterPro" id="IPR036909">
    <property type="entry name" value="Cyt_c-like_dom_sf"/>
</dbReference>
<keyword evidence="3 4" id="KW-0408">Iron</keyword>
<evidence type="ECO:0000259" key="5">
    <source>
        <dbReference type="PROSITE" id="PS51007"/>
    </source>
</evidence>
<accession>A0ABN6VVH2</accession>
<dbReference type="Proteomes" id="UP001317705">
    <property type="component" value="Chromosome"/>
</dbReference>
<dbReference type="SUPFAM" id="SSF48695">
    <property type="entry name" value="Multiheme cytochromes"/>
    <property type="match status" value="1"/>
</dbReference>
<dbReference type="NCBIfam" id="NF040971">
    <property type="entry name" value="cytc_ExtS"/>
    <property type="match status" value="1"/>
</dbReference>
<dbReference type="Gene3D" id="1.10.760.10">
    <property type="entry name" value="Cytochrome c-like domain"/>
    <property type="match status" value="2"/>
</dbReference>